<evidence type="ECO:0000256" key="8">
    <source>
        <dbReference type="ARBA" id="ARBA00023136"/>
    </source>
</evidence>
<proteinExistence type="predicted"/>
<dbReference type="FunFam" id="1.20.120.350:FF:000009">
    <property type="entry name" value="Voltage-dependent T-type calcium channel subunit alpha"/>
    <property type="match status" value="1"/>
</dbReference>
<evidence type="ECO:0000256" key="11">
    <source>
        <dbReference type="SAM" id="Phobius"/>
    </source>
</evidence>
<dbReference type="GO" id="GO:0005248">
    <property type="term" value="F:voltage-gated sodium channel activity"/>
    <property type="evidence" value="ECO:0007669"/>
    <property type="project" value="TreeGrafter"/>
</dbReference>
<dbReference type="OrthoDB" id="193091at2759"/>
<dbReference type="PANTHER" id="PTHR10037">
    <property type="entry name" value="VOLTAGE-GATED CATION CHANNEL CALCIUM AND SODIUM"/>
    <property type="match status" value="1"/>
</dbReference>
<reference evidence="13 14" key="1">
    <citation type="submission" date="2008-07" db="EMBL/GenBank/DDBJ databases">
        <authorList>
            <person name="El-Sayed N."/>
            <person name="Caler E."/>
            <person name="Inman J."/>
            <person name="Amedeo P."/>
            <person name="Hass B."/>
            <person name="Wortman J."/>
        </authorList>
    </citation>
    <scope>NUCLEOTIDE SEQUENCE [LARGE SCALE GENOMIC DNA]</scope>
    <source>
        <strain evidence="14">ATCC 50983 / TXsc</strain>
    </source>
</reference>
<feature type="transmembrane region" description="Helical" evidence="11">
    <location>
        <begin position="149"/>
        <end position="168"/>
    </location>
</feature>
<evidence type="ECO:0000256" key="1">
    <source>
        <dbReference type="ARBA" id="ARBA00004141"/>
    </source>
</evidence>
<dbReference type="InterPro" id="IPR043203">
    <property type="entry name" value="VGCC_Ca_Na"/>
</dbReference>
<evidence type="ECO:0000256" key="6">
    <source>
        <dbReference type="ARBA" id="ARBA00022989"/>
    </source>
</evidence>
<feature type="non-terminal residue" evidence="13">
    <location>
        <position position="176"/>
    </location>
</feature>
<organism evidence="14">
    <name type="scientific">Perkinsus marinus (strain ATCC 50983 / TXsc)</name>
    <dbReference type="NCBI Taxonomy" id="423536"/>
    <lineage>
        <taxon>Eukaryota</taxon>
        <taxon>Sar</taxon>
        <taxon>Alveolata</taxon>
        <taxon>Perkinsozoa</taxon>
        <taxon>Perkinsea</taxon>
        <taxon>Perkinsida</taxon>
        <taxon>Perkinsidae</taxon>
        <taxon>Perkinsus</taxon>
    </lineage>
</organism>
<feature type="non-terminal residue" evidence="13">
    <location>
        <position position="1"/>
    </location>
</feature>
<keyword evidence="5" id="KW-0851">Voltage-gated channel</keyword>
<evidence type="ECO:0000256" key="5">
    <source>
        <dbReference type="ARBA" id="ARBA00022882"/>
    </source>
</evidence>
<dbReference type="InterPro" id="IPR005821">
    <property type="entry name" value="Ion_trans_dom"/>
</dbReference>
<evidence type="ECO:0000256" key="7">
    <source>
        <dbReference type="ARBA" id="ARBA00023065"/>
    </source>
</evidence>
<keyword evidence="8 11" id="KW-0472">Membrane</keyword>
<keyword evidence="10" id="KW-0407">Ion channel</keyword>
<feature type="transmembrane region" description="Helical" evidence="11">
    <location>
        <begin position="55"/>
        <end position="76"/>
    </location>
</feature>
<keyword evidence="4" id="KW-0677">Repeat</keyword>
<dbReference type="Gene3D" id="1.10.287.70">
    <property type="match status" value="1"/>
</dbReference>
<evidence type="ECO:0000256" key="4">
    <source>
        <dbReference type="ARBA" id="ARBA00022737"/>
    </source>
</evidence>
<keyword evidence="14" id="KW-1185">Reference proteome</keyword>
<keyword evidence="6 11" id="KW-1133">Transmembrane helix</keyword>
<dbReference type="InterPro" id="IPR027359">
    <property type="entry name" value="Volt_channel_dom_sf"/>
</dbReference>
<keyword evidence="3 11" id="KW-0812">Transmembrane</keyword>
<keyword evidence="2" id="KW-0813">Transport</keyword>
<dbReference type="Gene3D" id="1.20.120.350">
    <property type="entry name" value="Voltage-gated potassium channels. Chain C"/>
    <property type="match status" value="1"/>
</dbReference>
<sequence>RDGRVRRFCSSIADAPWFDNFIIACIAVSSALMALDSPLHDPTSGLARFLDVTNTLFTFIFLVEMLIKWIAFGVVLNKGAYWRDSWNILDGVVVIVSVVDLLPMLPDVSVLKTLRMLRALRPLRVISRNPNLRLVVNTLFRILPELCNLLIVGGLFFLIFGLFGLSYFKGKFYTCQ</sequence>
<name>C5LWU1_PERM5</name>
<dbReference type="Pfam" id="PF00520">
    <property type="entry name" value="Ion_trans"/>
    <property type="match status" value="1"/>
</dbReference>
<evidence type="ECO:0000256" key="9">
    <source>
        <dbReference type="ARBA" id="ARBA00023180"/>
    </source>
</evidence>
<keyword evidence="7" id="KW-0406">Ion transport</keyword>
<gene>
    <name evidence="13" type="ORF">Pmar_PMAR027147</name>
</gene>
<evidence type="ECO:0000256" key="3">
    <source>
        <dbReference type="ARBA" id="ARBA00022692"/>
    </source>
</evidence>
<evidence type="ECO:0000313" key="13">
    <source>
        <dbReference type="EMBL" id="EEQ98801.1"/>
    </source>
</evidence>
<protein>
    <submittedName>
        <fullName evidence="13">Voltage-dependent L-type calcium channel, putative</fullName>
    </submittedName>
</protein>
<dbReference type="EMBL" id="GG686257">
    <property type="protein sequence ID" value="EEQ98801.1"/>
    <property type="molecule type" value="Genomic_DNA"/>
</dbReference>
<dbReference type="PANTHER" id="PTHR10037:SF62">
    <property type="entry name" value="SODIUM CHANNEL PROTEIN 60E"/>
    <property type="match status" value="1"/>
</dbReference>
<dbReference type="AlphaFoldDB" id="C5LWU1"/>
<dbReference type="InParanoid" id="C5LWU1"/>
<feature type="transmembrane region" description="Helical" evidence="11">
    <location>
        <begin position="12"/>
        <end position="35"/>
    </location>
</feature>
<dbReference type="OMA" id="INTSEQM"/>
<feature type="domain" description="Ion transport" evidence="12">
    <location>
        <begin position="16"/>
        <end position="173"/>
    </location>
</feature>
<evidence type="ECO:0000256" key="10">
    <source>
        <dbReference type="ARBA" id="ARBA00023303"/>
    </source>
</evidence>
<keyword evidence="9" id="KW-0325">Glycoprotein</keyword>
<dbReference type="GeneID" id="9062819"/>
<dbReference type="Proteomes" id="UP000007800">
    <property type="component" value="Unassembled WGS sequence"/>
</dbReference>
<dbReference type="GO" id="GO:0001518">
    <property type="term" value="C:voltage-gated sodium channel complex"/>
    <property type="evidence" value="ECO:0007669"/>
    <property type="project" value="TreeGrafter"/>
</dbReference>
<accession>C5LWU1</accession>
<comment type="subcellular location">
    <subcellularLocation>
        <location evidence="1">Membrane</location>
        <topology evidence="1">Multi-pass membrane protein</topology>
    </subcellularLocation>
</comment>
<evidence type="ECO:0000313" key="14">
    <source>
        <dbReference type="Proteomes" id="UP000007800"/>
    </source>
</evidence>
<evidence type="ECO:0000256" key="2">
    <source>
        <dbReference type="ARBA" id="ARBA00022448"/>
    </source>
</evidence>
<dbReference type="SUPFAM" id="SSF81324">
    <property type="entry name" value="Voltage-gated potassium channels"/>
    <property type="match status" value="1"/>
</dbReference>
<evidence type="ECO:0000259" key="12">
    <source>
        <dbReference type="Pfam" id="PF00520"/>
    </source>
</evidence>
<dbReference type="RefSeq" id="XP_002766084.1">
    <property type="nucleotide sequence ID" value="XM_002766038.1"/>
</dbReference>